<evidence type="ECO:0000313" key="1">
    <source>
        <dbReference type="EMBL" id="MBU2714331.1"/>
    </source>
</evidence>
<dbReference type="RefSeq" id="WP_215822588.1">
    <property type="nucleotide sequence ID" value="NZ_JAGSOY010000223.1"/>
</dbReference>
<reference evidence="1 2" key="1">
    <citation type="submission" date="2021-04" db="EMBL/GenBank/DDBJ databases">
        <authorList>
            <person name="Pira H."/>
            <person name="Risdian C."/>
            <person name="Wink J."/>
        </authorList>
    </citation>
    <scope>NUCLEOTIDE SEQUENCE [LARGE SCALE GENOMIC DNA]</scope>
    <source>
        <strain evidence="1 2">WH53</strain>
    </source>
</reference>
<accession>A0ABS5ZLL1</accession>
<evidence type="ECO:0000313" key="2">
    <source>
        <dbReference type="Proteomes" id="UP000690515"/>
    </source>
</evidence>
<feature type="non-terminal residue" evidence="1">
    <location>
        <position position="1"/>
    </location>
</feature>
<dbReference type="Proteomes" id="UP000690515">
    <property type="component" value="Unassembled WGS sequence"/>
</dbReference>
<gene>
    <name evidence="1" type="ORF">KCG35_25105</name>
</gene>
<keyword evidence="2" id="KW-1185">Reference proteome</keyword>
<proteinExistence type="predicted"/>
<name>A0ABS5ZLL1_9GAMM</name>
<dbReference type="EMBL" id="JAGSOY010000223">
    <property type="protein sequence ID" value="MBU2714331.1"/>
    <property type="molecule type" value="Genomic_DNA"/>
</dbReference>
<organism evidence="1 2">
    <name type="scientific">Zooshikella harenae</name>
    <dbReference type="NCBI Taxonomy" id="2827238"/>
    <lineage>
        <taxon>Bacteria</taxon>
        <taxon>Pseudomonadati</taxon>
        <taxon>Pseudomonadota</taxon>
        <taxon>Gammaproteobacteria</taxon>
        <taxon>Oceanospirillales</taxon>
        <taxon>Zooshikellaceae</taxon>
        <taxon>Zooshikella</taxon>
    </lineage>
</organism>
<sequence length="83" mass="9583">GKFIVAQPKKINIVDQFGIKFKNEYSPQAWDKYLEVSAEDINPKLKNKKAWVEIFESLKATHLPREAKSNIANELIKFIPVPE</sequence>
<comment type="caution">
    <text evidence="1">The sequence shown here is derived from an EMBL/GenBank/DDBJ whole genome shotgun (WGS) entry which is preliminary data.</text>
</comment>
<protein>
    <submittedName>
        <fullName evidence="1">Uncharacterized protein</fullName>
    </submittedName>
</protein>